<sequence length="390" mass="42034">MAVVGAGPAGLLLSHLLTAAGVDCVVVEARSRAYVEARLRAGILEQPTVDLLRAAGVGERLDAQGLRHDGIHLQWPGERHRIDFPALTGRSVWVYGQTEVVKDLVAARLAAGAPLHFEVSDVAVHDVGTTSPRVSFTDAGGTARRLDADVVVGADGFHGICRPSIPAALARTWERGYPFAWLGVLAEVPPSTDELIYAWHPDGFALHSMRSPSISRLYVQVDATERIEDWPDERIWEALQTRLGLPGWTLGTGPVLEKSITGMRSFVSSPMRHGRLFLVGDAAHIVPPTGAKGLNLAVADVAVLAEALLEFFSSGSQTLLDGYEQRALDRVWRATHFSWWMTSMLHTSGDGFDARLQLAQLQQVVSSTAAATVLAENYTGLPHALVGGPR</sequence>
<dbReference type="PANTHER" id="PTHR43004:SF3">
    <property type="entry name" value="P-HYDROXYBENZOATE HYDROXYLASE"/>
    <property type="match status" value="1"/>
</dbReference>
<organism evidence="4 5">
    <name type="scientific">Kineococcus glutinatus</name>
    <dbReference type="NCBI Taxonomy" id="1070872"/>
    <lineage>
        <taxon>Bacteria</taxon>
        <taxon>Bacillati</taxon>
        <taxon>Actinomycetota</taxon>
        <taxon>Actinomycetes</taxon>
        <taxon>Kineosporiales</taxon>
        <taxon>Kineosporiaceae</taxon>
        <taxon>Kineococcus</taxon>
    </lineage>
</organism>
<dbReference type="Gene3D" id="3.30.9.10">
    <property type="entry name" value="D-Amino Acid Oxidase, subunit A, domain 2"/>
    <property type="match status" value="1"/>
</dbReference>
<evidence type="ECO:0000259" key="3">
    <source>
        <dbReference type="Pfam" id="PF01494"/>
    </source>
</evidence>
<reference evidence="5" key="1">
    <citation type="journal article" date="2019" name="Int. J. Syst. Evol. Microbiol.">
        <title>The Global Catalogue of Microorganisms (GCM) 10K type strain sequencing project: providing services to taxonomists for standard genome sequencing and annotation.</title>
        <authorList>
            <consortium name="The Broad Institute Genomics Platform"/>
            <consortium name="The Broad Institute Genome Sequencing Center for Infectious Disease"/>
            <person name="Wu L."/>
            <person name="Ma J."/>
        </authorList>
    </citation>
    <scope>NUCLEOTIDE SEQUENCE [LARGE SCALE GENOMIC DNA]</scope>
    <source>
        <strain evidence="5">JCM 18126</strain>
    </source>
</reference>
<dbReference type="SUPFAM" id="SSF51905">
    <property type="entry name" value="FAD/NAD(P)-binding domain"/>
    <property type="match status" value="1"/>
</dbReference>
<dbReference type="SUPFAM" id="SSF54373">
    <property type="entry name" value="FAD-linked reductases, C-terminal domain"/>
    <property type="match status" value="1"/>
</dbReference>
<dbReference type="Proteomes" id="UP001501195">
    <property type="component" value="Unassembled WGS sequence"/>
</dbReference>
<dbReference type="InterPro" id="IPR050641">
    <property type="entry name" value="RIFMO-like"/>
</dbReference>
<evidence type="ECO:0000313" key="4">
    <source>
        <dbReference type="EMBL" id="GAA4978958.1"/>
    </source>
</evidence>
<proteinExistence type="predicted"/>
<evidence type="ECO:0000256" key="1">
    <source>
        <dbReference type="ARBA" id="ARBA00022630"/>
    </source>
</evidence>
<keyword evidence="5" id="KW-1185">Reference proteome</keyword>
<comment type="caution">
    <text evidence="4">The sequence shown here is derived from an EMBL/GenBank/DDBJ whole genome shotgun (WGS) entry which is preliminary data.</text>
</comment>
<dbReference type="NCBIfam" id="NF006091">
    <property type="entry name" value="PRK08243.1"/>
    <property type="match status" value="1"/>
</dbReference>
<accession>A0ABP9HUF6</accession>
<feature type="domain" description="FAD-binding" evidence="3">
    <location>
        <begin position="2"/>
        <end position="338"/>
    </location>
</feature>
<keyword evidence="1" id="KW-0285">Flavoprotein</keyword>
<dbReference type="InterPro" id="IPR036188">
    <property type="entry name" value="FAD/NAD-bd_sf"/>
</dbReference>
<protein>
    <submittedName>
        <fullName evidence="4">4-hydroxybenzoate 3-monooxygenase</fullName>
    </submittedName>
</protein>
<dbReference type="Gene3D" id="3.50.50.60">
    <property type="entry name" value="FAD/NAD(P)-binding domain"/>
    <property type="match status" value="1"/>
</dbReference>
<dbReference type="PRINTS" id="PR00420">
    <property type="entry name" value="RNGMNOXGNASE"/>
</dbReference>
<dbReference type="EMBL" id="BAABIL010000268">
    <property type="protein sequence ID" value="GAA4978958.1"/>
    <property type="molecule type" value="Genomic_DNA"/>
</dbReference>
<keyword evidence="2" id="KW-0274">FAD</keyword>
<dbReference type="PANTHER" id="PTHR43004">
    <property type="entry name" value="TRK SYSTEM POTASSIUM UPTAKE PROTEIN"/>
    <property type="match status" value="1"/>
</dbReference>
<dbReference type="InterPro" id="IPR002938">
    <property type="entry name" value="FAD-bd"/>
</dbReference>
<gene>
    <name evidence="4" type="ORF">GCM10023225_19440</name>
</gene>
<evidence type="ECO:0000313" key="5">
    <source>
        <dbReference type="Proteomes" id="UP001501195"/>
    </source>
</evidence>
<dbReference type="Pfam" id="PF01494">
    <property type="entry name" value="FAD_binding_3"/>
    <property type="match status" value="1"/>
</dbReference>
<name>A0ABP9HUF6_9ACTN</name>
<evidence type="ECO:0000256" key="2">
    <source>
        <dbReference type="ARBA" id="ARBA00022827"/>
    </source>
</evidence>